<dbReference type="EMBL" id="JBJURJ010000028">
    <property type="protein sequence ID" value="MFM9332259.1"/>
    <property type="molecule type" value="Genomic_DNA"/>
</dbReference>
<comment type="caution">
    <text evidence="1">The sequence shown here is derived from an EMBL/GenBank/DDBJ whole genome shotgun (WGS) entry which is preliminary data.</text>
</comment>
<evidence type="ECO:0000313" key="2">
    <source>
        <dbReference type="Proteomes" id="UP001631969"/>
    </source>
</evidence>
<protein>
    <submittedName>
        <fullName evidence="1">C39 family peptidase</fullName>
    </submittedName>
</protein>
<sequence>MNVLWKTTKYVAAFVMVVGLVFSSGVFSVLIYGRLSGKEWAISPYADAAPAVMRPADSMVAEPTPVPSPAPVKPERKPSVLLDAPIYRQHPELPSGCEITSLSMLLNFAGVTKTKLDLLSEMPVDMTPITMNSDGSPAYWGNPNTGFVGEISGKGKGFGIYHTALFPVLKANVPGAVDLTGTEFEELELQLSQGIPAVVWTTIDFRVPAKWVTWDTPTGPIKTTFMEHAVLLVGYDDQYVYVNDPWTGKKQFPVNRQQFLETWEAMGRQSISYTPGA</sequence>
<accession>A0ACC7P7N2</accession>
<name>A0ACC7P7N2_9BACL</name>
<organism evidence="1 2">
    <name type="scientific">Paenibacillus mesotrionivorans</name>
    <dbReference type="NCBI Taxonomy" id="3160968"/>
    <lineage>
        <taxon>Bacteria</taxon>
        <taxon>Bacillati</taxon>
        <taxon>Bacillota</taxon>
        <taxon>Bacilli</taxon>
        <taxon>Bacillales</taxon>
        <taxon>Paenibacillaceae</taxon>
        <taxon>Paenibacillus</taxon>
    </lineage>
</organism>
<keyword evidence="2" id="KW-1185">Reference proteome</keyword>
<gene>
    <name evidence="1" type="ORF">ACI1P1_28590</name>
</gene>
<reference evidence="1" key="1">
    <citation type="submission" date="2024-12" db="EMBL/GenBank/DDBJ databases">
        <authorList>
            <person name="Wu N."/>
        </authorList>
    </citation>
    <scope>NUCLEOTIDE SEQUENCE</scope>
    <source>
        <strain evidence="1">P15</strain>
    </source>
</reference>
<proteinExistence type="predicted"/>
<evidence type="ECO:0000313" key="1">
    <source>
        <dbReference type="EMBL" id="MFM9332259.1"/>
    </source>
</evidence>
<dbReference type="Proteomes" id="UP001631969">
    <property type="component" value="Unassembled WGS sequence"/>
</dbReference>